<accession>A0AAU8K822</accession>
<organism evidence="2">
    <name type="scientific">Kitasatospora camelliae</name>
    <dbReference type="NCBI Taxonomy" id="3156397"/>
    <lineage>
        <taxon>Bacteria</taxon>
        <taxon>Bacillati</taxon>
        <taxon>Actinomycetota</taxon>
        <taxon>Actinomycetes</taxon>
        <taxon>Kitasatosporales</taxon>
        <taxon>Streptomycetaceae</taxon>
        <taxon>Kitasatospora</taxon>
    </lineage>
</organism>
<dbReference type="SUPFAM" id="SSF52151">
    <property type="entry name" value="FabD/lysophospholipase-like"/>
    <property type="match status" value="1"/>
</dbReference>
<protein>
    <submittedName>
        <fullName evidence="2">Uncharacterized protein</fullName>
    </submittedName>
</protein>
<dbReference type="InterPro" id="IPR016035">
    <property type="entry name" value="Acyl_Trfase/lysoPLipase"/>
</dbReference>
<gene>
    <name evidence="2" type="ORF">ABWK59_34285</name>
</gene>
<sequence length="184" mass="18457">MHDILAEQGLHPAVLGGLSLGAMTASSLAGAVGRRELITMLAHGASAPGPAAEAPGQGMALAFAPDGTDVAALAAHRPGVHLSGDFGPTADGSARILMLSGERTALEAMAAELPPGLITPLPDRPIAVHSPLRADFRAFMAPTSTRWPSGSPSCRSPPAWSPGPSPPPRTSGTSSTATPPIRSA</sequence>
<dbReference type="KEGG" id="kcm:ABWK59_34285"/>
<dbReference type="Gene3D" id="3.40.366.10">
    <property type="entry name" value="Malonyl-Coenzyme A Acyl Carrier Protein, domain 2"/>
    <property type="match status" value="1"/>
</dbReference>
<evidence type="ECO:0000313" key="2">
    <source>
        <dbReference type="EMBL" id="XCM83639.1"/>
    </source>
</evidence>
<name>A0AAU8K822_9ACTN</name>
<dbReference type="EMBL" id="CP159872">
    <property type="protein sequence ID" value="XCM83639.1"/>
    <property type="molecule type" value="Genomic_DNA"/>
</dbReference>
<feature type="region of interest" description="Disordered" evidence="1">
    <location>
        <begin position="143"/>
        <end position="184"/>
    </location>
</feature>
<feature type="compositionally biased region" description="Pro residues" evidence="1">
    <location>
        <begin position="159"/>
        <end position="169"/>
    </location>
</feature>
<evidence type="ECO:0000256" key="1">
    <source>
        <dbReference type="SAM" id="MobiDB-lite"/>
    </source>
</evidence>
<dbReference type="GO" id="GO:0016740">
    <property type="term" value="F:transferase activity"/>
    <property type="evidence" value="ECO:0007669"/>
    <property type="project" value="InterPro"/>
</dbReference>
<proteinExistence type="predicted"/>
<feature type="compositionally biased region" description="Polar residues" evidence="1">
    <location>
        <begin position="143"/>
        <end position="154"/>
    </location>
</feature>
<dbReference type="Gene3D" id="3.30.70.250">
    <property type="entry name" value="Malonyl-CoA ACP transacylase, ACP-binding"/>
    <property type="match status" value="1"/>
</dbReference>
<dbReference type="AlphaFoldDB" id="A0AAU8K822"/>
<feature type="compositionally biased region" description="Low complexity" evidence="1">
    <location>
        <begin position="170"/>
        <end position="184"/>
    </location>
</feature>
<reference evidence="2" key="1">
    <citation type="submission" date="2024-06" db="EMBL/GenBank/DDBJ databases">
        <title>The genome sequences of Kitasatospora sp. strain HUAS MG31.</title>
        <authorList>
            <person name="Mo P."/>
        </authorList>
    </citation>
    <scope>NUCLEOTIDE SEQUENCE</scope>
    <source>
        <strain evidence="2">HUAS MG31</strain>
    </source>
</reference>
<dbReference type="InterPro" id="IPR001227">
    <property type="entry name" value="Ac_transferase_dom_sf"/>
</dbReference>
<dbReference type="RefSeq" id="WP_354644575.1">
    <property type="nucleotide sequence ID" value="NZ_CP159872.1"/>
</dbReference>